<dbReference type="SUPFAM" id="SSF47203">
    <property type="entry name" value="Acyl-CoA dehydrogenase C-terminal domain-like"/>
    <property type="match status" value="2"/>
</dbReference>
<dbReference type="InterPro" id="IPR016035">
    <property type="entry name" value="Acyl_Trfase/lysoPLipase"/>
</dbReference>
<dbReference type="InterPro" id="IPR014043">
    <property type="entry name" value="Acyl_transferase_dom"/>
</dbReference>
<dbReference type="Pfam" id="PF22924">
    <property type="entry name" value="ACOX_C_alpha1"/>
    <property type="match status" value="1"/>
</dbReference>
<evidence type="ECO:0000256" key="1">
    <source>
        <dbReference type="ARBA" id="ARBA00001974"/>
    </source>
</evidence>
<dbReference type="GO" id="GO:0033540">
    <property type="term" value="P:fatty acid beta-oxidation using acyl-CoA oxidase"/>
    <property type="evidence" value="ECO:0007669"/>
    <property type="project" value="TreeGrafter"/>
</dbReference>
<comment type="caution">
    <text evidence="7">The sequence shown here is derived from an EMBL/GenBank/DDBJ whole genome shotgun (WGS) entry which is preliminary data.</text>
</comment>
<protein>
    <recommendedName>
        <fullName evidence="6">Malonyl-CoA:ACP transacylase (MAT) domain-containing protein</fullName>
    </recommendedName>
</protein>
<feature type="domain" description="Malonyl-CoA:ACP transacylase (MAT)" evidence="6">
    <location>
        <begin position="15"/>
        <end position="317"/>
    </location>
</feature>
<dbReference type="SUPFAM" id="SSF56645">
    <property type="entry name" value="Acyl-CoA dehydrogenase NM domain-like"/>
    <property type="match status" value="1"/>
</dbReference>
<accession>A0A0U1PQP4</accession>
<dbReference type="SMART" id="SM00827">
    <property type="entry name" value="PKS_AT"/>
    <property type="match status" value="1"/>
</dbReference>
<dbReference type="PANTHER" id="PTHR10909">
    <property type="entry name" value="ELECTRON TRANSPORT OXIDOREDUCTASE"/>
    <property type="match status" value="1"/>
</dbReference>
<comment type="similarity">
    <text evidence="2">Belongs to the acyl-CoA oxidase family.</text>
</comment>
<gene>
    <name evidence="7" type="ORF">JZ00_30355</name>
</gene>
<dbReference type="GO" id="GO:0016740">
    <property type="term" value="F:transferase activity"/>
    <property type="evidence" value="ECO:0007669"/>
    <property type="project" value="InterPro"/>
</dbReference>
<dbReference type="EMBL" id="JQGJ02000001">
    <property type="protein sequence ID" value="KKK07957.1"/>
    <property type="molecule type" value="Genomic_DNA"/>
</dbReference>
<dbReference type="AlphaFoldDB" id="A0A0U1PQP4"/>
<organism evidence="7 8">
    <name type="scientific">Pseudomonas frederiksbergensis</name>
    <dbReference type="NCBI Taxonomy" id="104087"/>
    <lineage>
        <taxon>Bacteria</taxon>
        <taxon>Pseudomonadati</taxon>
        <taxon>Pseudomonadota</taxon>
        <taxon>Gammaproteobacteria</taxon>
        <taxon>Pseudomonadales</taxon>
        <taxon>Pseudomonadaceae</taxon>
        <taxon>Pseudomonas</taxon>
    </lineage>
</organism>
<dbReference type="InterPro" id="IPR002655">
    <property type="entry name" value="Acyl-CoA_oxidase_C"/>
</dbReference>
<dbReference type="Pfam" id="PF00698">
    <property type="entry name" value="Acyl_transf_1"/>
    <property type="match status" value="1"/>
</dbReference>
<dbReference type="InterPro" id="IPR036250">
    <property type="entry name" value="AcylCo_DH-like_C"/>
</dbReference>
<keyword evidence="4" id="KW-0274">FAD</keyword>
<evidence type="ECO:0000256" key="3">
    <source>
        <dbReference type="ARBA" id="ARBA00022630"/>
    </source>
</evidence>
<dbReference type="Gene3D" id="3.40.366.10">
    <property type="entry name" value="Malonyl-Coenzyme A Acyl Carrier Protein, domain 2"/>
    <property type="match status" value="1"/>
</dbReference>
<keyword evidence="5" id="KW-0560">Oxidoreductase</keyword>
<dbReference type="RefSeq" id="WP_046508843.1">
    <property type="nucleotide sequence ID" value="NZ_JQGJ02000001.1"/>
</dbReference>
<dbReference type="InterPro" id="IPR046373">
    <property type="entry name" value="Acyl-CoA_Oxase/DH_mid-dom_sf"/>
</dbReference>
<proteinExistence type="inferred from homology"/>
<name>A0A0U1PQP4_9PSED</name>
<dbReference type="InterPro" id="IPR001227">
    <property type="entry name" value="Ac_transferase_dom_sf"/>
</dbReference>
<reference evidence="7 8" key="1">
    <citation type="submission" date="2015-03" db="EMBL/GenBank/DDBJ databases">
        <title>Pseudomonas frederiksbergensis hydrocarbon degrader.</title>
        <authorList>
            <person name="Brown L.M."/>
            <person name="Ruiz O.N."/>
            <person name="Mueller S."/>
            <person name="Gunasekera T.S."/>
        </authorList>
    </citation>
    <scope>NUCLEOTIDE SEQUENCE [LARGE SCALE GENOMIC DNA]</scope>
    <source>
        <strain evidence="7 8">SI8</strain>
    </source>
</reference>
<dbReference type="InterPro" id="IPR009100">
    <property type="entry name" value="AcylCoA_DH/oxidase_NM_dom_sf"/>
</dbReference>
<dbReference type="Pfam" id="PF01756">
    <property type="entry name" value="ACOX"/>
    <property type="match status" value="1"/>
</dbReference>
<dbReference type="GO" id="GO:0003997">
    <property type="term" value="F:acyl-CoA oxidase activity"/>
    <property type="evidence" value="ECO:0007669"/>
    <property type="project" value="InterPro"/>
</dbReference>
<dbReference type="GO" id="GO:0055088">
    <property type="term" value="P:lipid homeostasis"/>
    <property type="evidence" value="ECO:0007669"/>
    <property type="project" value="TreeGrafter"/>
</dbReference>
<dbReference type="SUPFAM" id="SSF55048">
    <property type="entry name" value="Probable ACP-binding domain of malonyl-CoA ACP transacylase"/>
    <property type="match status" value="1"/>
</dbReference>
<comment type="cofactor">
    <cofactor evidence="1">
        <name>FAD</name>
        <dbReference type="ChEBI" id="CHEBI:57692"/>
    </cofactor>
</comment>
<sequence length="959" mass="103569">MSSPLVSLRDNAIFIFPGQGSDPRGGLATLHGTSPQVAQRIEEVLGAIDDALNHIEQRRPIASGLIRQVLLDPDHKGGLPVGVPQMAAFAASVALAEVLELFGVCPRVIIAQSLGEIAAMVCAGALTLADGARAVCALNNAFQDQEGEGTMVLVVGSERETLTLLETVRRPDLVLACVNAPRQCLVSGPNKAIEALMKQAPDGPKILRLDAPYASHHPGQVSVAERFLAQLRALSPGSIRVPLYSCVARRMYHDKDDLPRGLADCVIKPAHLLQALQDINSDAQTVFVDLGIGGGLSRCVYATLPLAQAYAPLVQDAAELMVLFSELEFRAGADDPLTDRTIRGLVEAIEGAVSNETSMQAAQILAGLDLSHRIGLANLELHRGTYARLRALIKALPANTRLFDEPGLMLALSQALGVGDPSLFIAFAIQYGLCVGTLIEFEQDNPGAIRLRQALESGEKVSAYMITEIGGSNSQIANRTEAVFDPASRSFTLHTPDNGALKFTNVGISDQPKIGVVCARLKMDGRDCGVYPFAFDISDHRGPRPGVRLSSPAEIPLVPFDYGLARFDHVHLPYCAWLSGTASIDEQGVLHDPLSHPDERLVRTLVAPAHVWAMAAIAMCAVARASVGLALSHSLRRSTMARIGADVSLLSYSTQRRALFAALATTYVTTCQVNHEVEGWMQRVRERTTRRTADASALTWAPWSSANRSLALSKALCTWAVEQVISECRLRCGVAGDLTLNRFMEYEGLAHVFNDAGGNNLLIVLDTAKSLSTLPLDVPPVFSGSARLLEPEYWLFLFRTREYRLISRLKADVEAAEVRGCDPMQVWNPLLVGARAVGEAHGLRLFLESALQALAVVTQPQVEKMLGDLTTLFVLERIEQHAAWFISEGLLGLEMYRQLEGKITVLCDQLAQHAPQWIAAFGYPKDATQAPIGDDMDSAEALASALHWTTGSRPRGAPQ</sequence>
<evidence type="ECO:0000259" key="6">
    <source>
        <dbReference type="SMART" id="SM00827"/>
    </source>
</evidence>
<dbReference type="GO" id="GO:0005504">
    <property type="term" value="F:fatty acid binding"/>
    <property type="evidence" value="ECO:0007669"/>
    <property type="project" value="TreeGrafter"/>
</dbReference>
<dbReference type="GO" id="GO:0071949">
    <property type="term" value="F:FAD binding"/>
    <property type="evidence" value="ECO:0007669"/>
    <property type="project" value="InterPro"/>
</dbReference>
<evidence type="ECO:0000256" key="4">
    <source>
        <dbReference type="ARBA" id="ARBA00022827"/>
    </source>
</evidence>
<evidence type="ECO:0000313" key="7">
    <source>
        <dbReference type="EMBL" id="KKK07957.1"/>
    </source>
</evidence>
<dbReference type="Gene3D" id="2.40.110.10">
    <property type="entry name" value="Butyryl-CoA Dehydrogenase, subunit A, domain 2"/>
    <property type="match status" value="1"/>
</dbReference>
<dbReference type="InterPro" id="IPR016036">
    <property type="entry name" value="Malonyl_transacylase_ACP-bd"/>
</dbReference>
<evidence type="ECO:0000313" key="8">
    <source>
        <dbReference type="Proteomes" id="UP000030949"/>
    </source>
</evidence>
<dbReference type="InterPro" id="IPR012258">
    <property type="entry name" value="Acyl-CoA_oxidase"/>
</dbReference>
<dbReference type="Proteomes" id="UP000030949">
    <property type="component" value="Unassembled WGS sequence"/>
</dbReference>
<dbReference type="OrthoDB" id="9808564at2"/>
<dbReference type="PANTHER" id="PTHR10909:SF382">
    <property type="entry name" value="ACYL-COENZYME A OXIDASE"/>
    <property type="match status" value="1"/>
</dbReference>
<keyword evidence="3" id="KW-0285">Flavoprotein</keyword>
<dbReference type="Gene3D" id="1.20.140.10">
    <property type="entry name" value="Butyryl-CoA Dehydrogenase, subunit A, domain 3"/>
    <property type="match status" value="2"/>
</dbReference>
<dbReference type="SUPFAM" id="SSF52151">
    <property type="entry name" value="FabD/lysophospholipase-like"/>
    <property type="match status" value="1"/>
</dbReference>
<evidence type="ECO:0000256" key="5">
    <source>
        <dbReference type="ARBA" id="ARBA00023002"/>
    </source>
</evidence>
<dbReference type="InterPro" id="IPR055060">
    <property type="entry name" value="ACOX_C_alpha1"/>
</dbReference>
<evidence type="ECO:0000256" key="2">
    <source>
        <dbReference type="ARBA" id="ARBA00006288"/>
    </source>
</evidence>